<dbReference type="Pfam" id="PF13894">
    <property type="entry name" value="zf-C2H2_4"/>
    <property type="match status" value="1"/>
</dbReference>
<dbReference type="GO" id="GO:0008270">
    <property type="term" value="F:zinc ion binding"/>
    <property type="evidence" value="ECO:0007669"/>
    <property type="project" value="UniProtKB-KW"/>
</dbReference>
<dbReference type="FunFam" id="3.30.160.60:FF:002005">
    <property type="entry name" value="Zinc finger protein 200"/>
    <property type="match status" value="1"/>
</dbReference>
<keyword evidence="9" id="KW-0539">Nucleus</keyword>
<protein>
    <recommendedName>
        <fullName evidence="13">C2H2-type domain-containing protein</fullName>
    </recommendedName>
</protein>
<comment type="subcellular location">
    <subcellularLocation>
        <location evidence="1">Nucleus</location>
    </subcellularLocation>
</comment>
<dbReference type="FunFam" id="3.30.160.60:FF:000207">
    <property type="entry name" value="zinc finger protein SNAI2"/>
    <property type="match status" value="1"/>
</dbReference>
<feature type="domain" description="C2H2-type" evidence="13">
    <location>
        <begin position="196"/>
        <end position="223"/>
    </location>
</feature>
<dbReference type="InterPro" id="IPR013087">
    <property type="entry name" value="Znf_C2H2_type"/>
</dbReference>
<evidence type="ECO:0000256" key="5">
    <source>
        <dbReference type="ARBA" id="ARBA00022833"/>
    </source>
</evidence>
<evidence type="ECO:0000256" key="3">
    <source>
        <dbReference type="ARBA" id="ARBA00022737"/>
    </source>
</evidence>
<dbReference type="FunFam" id="3.30.160.60:FF:000322">
    <property type="entry name" value="GDNF-inducible zinc finger protein 1"/>
    <property type="match status" value="1"/>
</dbReference>
<feature type="domain" description="C2H2-type" evidence="13">
    <location>
        <begin position="254"/>
        <end position="281"/>
    </location>
</feature>
<reference evidence="14 15" key="1">
    <citation type="submission" date="2023-11" db="EMBL/GenBank/DDBJ databases">
        <title>Halocaridina rubra genome assembly.</title>
        <authorList>
            <person name="Smith C."/>
        </authorList>
    </citation>
    <scope>NUCLEOTIDE SEQUENCE [LARGE SCALE GENOMIC DNA]</scope>
    <source>
        <strain evidence="14">EP-1</strain>
        <tissue evidence="14">Whole</tissue>
    </source>
</reference>
<dbReference type="GO" id="GO:2000177">
    <property type="term" value="P:regulation of neural precursor cell proliferation"/>
    <property type="evidence" value="ECO:0007669"/>
    <property type="project" value="UniProtKB-ARBA"/>
</dbReference>
<dbReference type="Gene3D" id="3.30.160.60">
    <property type="entry name" value="Classic Zinc Finger"/>
    <property type="match status" value="4"/>
</dbReference>
<dbReference type="SUPFAM" id="SSF57667">
    <property type="entry name" value="beta-beta-alpha zinc fingers"/>
    <property type="match status" value="3"/>
</dbReference>
<evidence type="ECO:0000256" key="11">
    <source>
        <dbReference type="PROSITE-ProRule" id="PRU00042"/>
    </source>
</evidence>
<feature type="region of interest" description="Disordered" evidence="12">
    <location>
        <begin position="1"/>
        <end position="72"/>
    </location>
</feature>
<feature type="compositionally biased region" description="Polar residues" evidence="12">
    <location>
        <begin position="148"/>
        <end position="158"/>
    </location>
</feature>
<proteinExistence type="inferred from homology"/>
<evidence type="ECO:0000256" key="9">
    <source>
        <dbReference type="ARBA" id="ARBA00023242"/>
    </source>
</evidence>
<comment type="caution">
    <text evidence="14">The sequence shown here is derived from an EMBL/GenBank/DDBJ whole genome shotgun (WGS) entry which is preliminary data.</text>
</comment>
<sequence length="439" mass="47450">MGEARIVYTVNGAGPPIDNSGAFPTPSLPPPPPPPPQPMYMGDSTSGGYEGGGTGPPFSPPEGQTPWPMSPAGPHDSLTMLADIALVYADKPWLAALRPEDLPARYNTPTPTTLLTNNTPQRDATTPVLELDANTTIITAVPHHDQPLNLSTTPSRSPSPYGIAPASPVPCDPTTQTPTPPSTPPPVASSSAKDAHVCPECGRTYSTTSNLARHRQTHRSPDDKRAARKCPYCDKVYVSTPAFSQHMRTHNQGCKCPTCGKCFSRPWLLQGHIRTHTGEKPFRCSMCGKAFADKSNLRAHVQTHSSVKPYACTRCGKSFALKSYLYKHEESSSCMKLHRAVGRESTTPQLESSPVYNPPPGPVQTELPENTVIQHSITQYQQSPTQHSTQASTQLHQSPQQQSHQAGLVTNIGLRMTSRPMHTVTILRSGPHLATARAH</sequence>
<dbReference type="AlphaFoldDB" id="A0AAN8XMS0"/>
<dbReference type="GO" id="GO:0000978">
    <property type="term" value="F:RNA polymerase II cis-regulatory region sequence-specific DNA binding"/>
    <property type="evidence" value="ECO:0007669"/>
    <property type="project" value="TreeGrafter"/>
</dbReference>
<evidence type="ECO:0000256" key="7">
    <source>
        <dbReference type="ARBA" id="ARBA00023125"/>
    </source>
</evidence>
<dbReference type="SMART" id="SM00355">
    <property type="entry name" value="ZnF_C2H2"/>
    <property type="match status" value="5"/>
</dbReference>
<dbReference type="GO" id="GO:0060562">
    <property type="term" value="P:epithelial tube morphogenesis"/>
    <property type="evidence" value="ECO:0007669"/>
    <property type="project" value="UniProtKB-ARBA"/>
</dbReference>
<feature type="compositionally biased region" description="Pro residues" evidence="12">
    <location>
        <begin position="178"/>
        <end position="187"/>
    </location>
</feature>
<feature type="compositionally biased region" description="Polar residues" evidence="12">
    <location>
        <begin position="367"/>
        <end position="389"/>
    </location>
</feature>
<accession>A0AAN8XMS0</accession>
<keyword evidence="4 11" id="KW-0863">Zinc-finger</keyword>
<evidence type="ECO:0000256" key="8">
    <source>
        <dbReference type="ARBA" id="ARBA00023163"/>
    </source>
</evidence>
<dbReference type="PROSITE" id="PS50157">
    <property type="entry name" value="ZINC_FINGER_C2H2_2"/>
    <property type="match status" value="5"/>
</dbReference>
<dbReference type="PROSITE" id="PS00028">
    <property type="entry name" value="ZINC_FINGER_C2H2_1"/>
    <property type="match status" value="4"/>
</dbReference>
<dbReference type="InterPro" id="IPR036236">
    <property type="entry name" value="Znf_C2H2_sf"/>
</dbReference>
<dbReference type="GO" id="GO:0000981">
    <property type="term" value="F:DNA-binding transcription factor activity, RNA polymerase II-specific"/>
    <property type="evidence" value="ECO:0007669"/>
    <property type="project" value="TreeGrafter"/>
</dbReference>
<dbReference type="Proteomes" id="UP001381693">
    <property type="component" value="Unassembled WGS sequence"/>
</dbReference>
<evidence type="ECO:0000256" key="1">
    <source>
        <dbReference type="ARBA" id="ARBA00004123"/>
    </source>
</evidence>
<feature type="compositionally biased region" description="Polar residues" evidence="12">
    <location>
        <begin position="345"/>
        <end position="355"/>
    </location>
</feature>
<feature type="region of interest" description="Disordered" evidence="12">
    <location>
        <begin position="345"/>
        <end position="405"/>
    </location>
</feature>
<dbReference type="PANTHER" id="PTHR24388:SF100">
    <property type="entry name" value="ZINC FINGER PROTEIN 423"/>
    <property type="match status" value="1"/>
</dbReference>
<name>A0AAN8XMS0_HALRR</name>
<evidence type="ECO:0000256" key="6">
    <source>
        <dbReference type="ARBA" id="ARBA00023015"/>
    </source>
</evidence>
<feature type="region of interest" description="Disordered" evidence="12">
    <location>
        <begin position="140"/>
        <end position="195"/>
    </location>
</feature>
<evidence type="ECO:0000256" key="12">
    <source>
        <dbReference type="SAM" id="MobiDB-lite"/>
    </source>
</evidence>
<keyword evidence="3" id="KW-0677">Repeat</keyword>
<evidence type="ECO:0000313" key="15">
    <source>
        <dbReference type="Proteomes" id="UP001381693"/>
    </source>
</evidence>
<keyword evidence="2" id="KW-0479">Metal-binding</keyword>
<keyword evidence="7" id="KW-0238">DNA-binding</keyword>
<dbReference type="FunFam" id="3.30.160.60:FF:000043">
    <property type="entry name" value="Scratch family zinc finger 2"/>
    <property type="match status" value="1"/>
</dbReference>
<dbReference type="EMBL" id="JAXCGZ010005713">
    <property type="protein sequence ID" value="KAK7081064.1"/>
    <property type="molecule type" value="Genomic_DNA"/>
</dbReference>
<keyword evidence="15" id="KW-1185">Reference proteome</keyword>
<dbReference type="InterPro" id="IPR050527">
    <property type="entry name" value="Snail/Krueppel_Znf"/>
</dbReference>
<comment type="similarity">
    <text evidence="10">Belongs to the snail C2H2-type zinc-finger protein family.</text>
</comment>
<gene>
    <name evidence="14" type="ORF">SK128_007694</name>
</gene>
<keyword evidence="6" id="KW-0805">Transcription regulation</keyword>
<dbReference type="GO" id="GO:0055059">
    <property type="term" value="P:asymmetric neuroblast division"/>
    <property type="evidence" value="ECO:0007669"/>
    <property type="project" value="UniProtKB-ARBA"/>
</dbReference>
<dbReference type="GO" id="GO:0005634">
    <property type="term" value="C:nucleus"/>
    <property type="evidence" value="ECO:0007669"/>
    <property type="project" value="UniProtKB-SubCell"/>
</dbReference>
<evidence type="ECO:0000256" key="10">
    <source>
        <dbReference type="ARBA" id="ARBA00037948"/>
    </source>
</evidence>
<keyword evidence="5" id="KW-0862">Zinc</keyword>
<feature type="domain" description="C2H2-type" evidence="13">
    <location>
        <begin position="282"/>
        <end position="309"/>
    </location>
</feature>
<feature type="domain" description="C2H2-type" evidence="13">
    <location>
        <begin position="228"/>
        <end position="250"/>
    </location>
</feature>
<evidence type="ECO:0000256" key="2">
    <source>
        <dbReference type="ARBA" id="ARBA00022723"/>
    </source>
</evidence>
<feature type="compositionally biased region" description="Low complexity" evidence="12">
    <location>
        <begin position="390"/>
        <end position="405"/>
    </location>
</feature>
<dbReference type="Pfam" id="PF00096">
    <property type="entry name" value="zf-C2H2"/>
    <property type="match status" value="4"/>
</dbReference>
<evidence type="ECO:0000259" key="13">
    <source>
        <dbReference type="PROSITE" id="PS50157"/>
    </source>
</evidence>
<evidence type="ECO:0000313" key="14">
    <source>
        <dbReference type="EMBL" id="KAK7081064.1"/>
    </source>
</evidence>
<dbReference type="PANTHER" id="PTHR24388">
    <property type="entry name" value="ZINC FINGER PROTEIN"/>
    <property type="match status" value="1"/>
</dbReference>
<keyword evidence="8" id="KW-0804">Transcription</keyword>
<feature type="compositionally biased region" description="Pro residues" evidence="12">
    <location>
        <begin position="26"/>
        <end position="38"/>
    </location>
</feature>
<feature type="domain" description="C2H2-type" evidence="13">
    <location>
        <begin position="310"/>
        <end position="338"/>
    </location>
</feature>
<organism evidence="14 15">
    <name type="scientific">Halocaridina rubra</name>
    <name type="common">Hawaiian red shrimp</name>
    <dbReference type="NCBI Taxonomy" id="373956"/>
    <lineage>
        <taxon>Eukaryota</taxon>
        <taxon>Metazoa</taxon>
        <taxon>Ecdysozoa</taxon>
        <taxon>Arthropoda</taxon>
        <taxon>Crustacea</taxon>
        <taxon>Multicrustacea</taxon>
        <taxon>Malacostraca</taxon>
        <taxon>Eumalacostraca</taxon>
        <taxon>Eucarida</taxon>
        <taxon>Decapoda</taxon>
        <taxon>Pleocyemata</taxon>
        <taxon>Caridea</taxon>
        <taxon>Atyoidea</taxon>
        <taxon>Atyidae</taxon>
        <taxon>Halocaridina</taxon>
    </lineage>
</organism>
<evidence type="ECO:0000256" key="4">
    <source>
        <dbReference type="ARBA" id="ARBA00022771"/>
    </source>
</evidence>